<feature type="transmembrane region" description="Helical" evidence="1">
    <location>
        <begin position="37"/>
        <end position="58"/>
    </location>
</feature>
<dbReference type="NCBIfam" id="TIGR02185">
    <property type="entry name" value="Trep_Strep"/>
    <property type="match status" value="1"/>
</dbReference>
<gene>
    <name evidence="2" type="ORF">RSSSTS7063_02312</name>
</gene>
<keyword evidence="1" id="KW-0472">Membrane</keyword>
<dbReference type="Pfam" id="PF09605">
    <property type="entry name" value="Trep_Strep"/>
    <property type="match status" value="1"/>
</dbReference>
<dbReference type="AlphaFoldDB" id="A0A564VGZ8"/>
<dbReference type="RefSeq" id="WP_005341835.1">
    <property type="nucleotide sequence ID" value="NZ_CABHMX010000078.1"/>
</dbReference>
<name>A0A564VGZ8_9FIRM</name>
<evidence type="ECO:0008006" key="4">
    <source>
        <dbReference type="Google" id="ProtNLM"/>
    </source>
</evidence>
<keyword evidence="3" id="KW-1185">Reference proteome</keyword>
<evidence type="ECO:0000256" key="1">
    <source>
        <dbReference type="SAM" id="Phobius"/>
    </source>
</evidence>
<organism evidence="2 3">
    <name type="scientific">Blautia luti</name>
    <dbReference type="NCBI Taxonomy" id="89014"/>
    <lineage>
        <taxon>Bacteria</taxon>
        <taxon>Bacillati</taxon>
        <taxon>Bacillota</taxon>
        <taxon>Clostridia</taxon>
        <taxon>Lachnospirales</taxon>
        <taxon>Lachnospiraceae</taxon>
        <taxon>Blautia</taxon>
    </lineage>
</organism>
<keyword evidence="1" id="KW-0812">Transmembrane</keyword>
<accession>A0A564VGZ8</accession>
<feature type="transmembrane region" description="Helical" evidence="1">
    <location>
        <begin position="65"/>
        <end position="82"/>
    </location>
</feature>
<dbReference type="EMBL" id="CABHNW010000014">
    <property type="protein sequence ID" value="VUX31701.1"/>
    <property type="molecule type" value="Genomic_DNA"/>
</dbReference>
<feature type="transmembrane region" description="Helical" evidence="1">
    <location>
        <begin position="112"/>
        <end position="133"/>
    </location>
</feature>
<feature type="transmembrane region" description="Helical" evidence="1">
    <location>
        <begin position="88"/>
        <end position="105"/>
    </location>
</feature>
<reference evidence="2 3" key="1">
    <citation type="submission" date="2019-07" db="EMBL/GenBank/DDBJ databases">
        <authorList>
            <person name="Hibberd C M."/>
            <person name="Gehrig L. J."/>
            <person name="Chang H.-W."/>
            <person name="Venkatesh S."/>
        </authorList>
    </citation>
    <scope>NUCLEOTIDE SEQUENCE [LARGE SCALE GENOMIC DNA]</scope>
    <source>
        <strain evidence="2">Blautia_luti_SSTS_Bg7063</strain>
    </source>
</reference>
<feature type="transmembrane region" description="Helical" evidence="1">
    <location>
        <begin position="12"/>
        <end position="31"/>
    </location>
</feature>
<feature type="transmembrane region" description="Helical" evidence="1">
    <location>
        <begin position="160"/>
        <end position="181"/>
    </location>
</feature>
<evidence type="ECO:0000313" key="2">
    <source>
        <dbReference type="EMBL" id="VUX31701.1"/>
    </source>
</evidence>
<proteinExistence type="predicted"/>
<keyword evidence="1" id="KW-1133">Transmembrane helix</keyword>
<protein>
    <recommendedName>
        <fullName evidence="4">Trep_Strep domain-containing protein</fullName>
    </recommendedName>
</protein>
<dbReference type="Proteomes" id="UP000408482">
    <property type="component" value="Unassembled WGS sequence"/>
</dbReference>
<evidence type="ECO:0000313" key="3">
    <source>
        <dbReference type="Proteomes" id="UP000408482"/>
    </source>
</evidence>
<sequence>MEKTNKLNSKDLINIGIYTAMYLVVFFVVGMMNAVPILYPISLFFVPIVTGIPFMLFATKVKKSGMVFIMALILGLFWFALGYTWTPLVSYIVAGILAEIFFKVAKFQNFKLIVMGYCVFSWGAIGCCMPMWVMTDTYMAHIEEEMGSQYVTQLMQYMPWWMGIAGLGIIFIGGLIGAALGKKMLKKHFKRAGIA</sequence>
<dbReference type="InterPro" id="IPR011733">
    <property type="entry name" value="CHP02185_IM"/>
</dbReference>